<evidence type="ECO:0000313" key="4">
    <source>
        <dbReference type="Proteomes" id="UP000193136"/>
    </source>
</evidence>
<dbReference type="GO" id="GO:0015562">
    <property type="term" value="F:efflux transmembrane transporter activity"/>
    <property type="evidence" value="ECO:0007669"/>
    <property type="project" value="InterPro"/>
</dbReference>
<sequence>MVGPDFVKPEAPVADSWLDQTGTQLRPEAEQRPEWWQLFNDPVLNDLIKKAYQQNLDLQVTGLRVLEARAQLGLVTGQFYPQQQRVGGGATIINGSKNGANTLQADLNYTDYTAGFDAAWELDFWGKFRRGIEAADAGYIAAIASYDDVLVALTAEVARSYTLIRELQERIAIANENIAIQKRSLEIARARFEGGLVTELDVQQAVSLLRDTQALVPRLETVLRQTTNALSTLLGMPPSNLDDLLAGPPKIPQVPAEVAVGVPAELLRRRPDVRRAELQAAAQSALIGVARADLYPHFSLVGSIGLRSSNAGLTKAGGIGGSSFSDLFNGDSLELFAGPTFSWDIFNYGRIKNQVRIQDARFQQLAVNYQNTVLRAAREVEDEMIAFLKDQEQSRFLADSVAASKRSVDIALIQYREGVVDYQRVLDTQRVLAAAQDRYIETNGSVVLDLVGLYKALGGGWQIRGDTPLVNDETRKQMAERTDWGKLLQPDTKPSWRLPDW</sequence>
<dbReference type="NCBIfam" id="TIGR01845">
    <property type="entry name" value="outer_NodT"/>
    <property type="match status" value="1"/>
</dbReference>
<evidence type="ECO:0000256" key="1">
    <source>
        <dbReference type="ARBA" id="ARBA00007613"/>
    </source>
</evidence>
<keyword evidence="4" id="KW-1185">Reference proteome</keyword>
<dbReference type="PANTHER" id="PTHR30203:SF25">
    <property type="entry name" value="OUTER MEMBRANE PROTEIN-RELATED"/>
    <property type="match status" value="1"/>
</dbReference>
<dbReference type="Proteomes" id="UP000193136">
    <property type="component" value="Unassembled WGS sequence"/>
</dbReference>
<dbReference type="PANTHER" id="PTHR30203">
    <property type="entry name" value="OUTER MEMBRANE CATION EFFLUX PROTEIN"/>
    <property type="match status" value="1"/>
</dbReference>
<name>A0A1X0Y6F5_9BACT</name>
<proteinExistence type="inferred from homology"/>
<dbReference type="InterPro" id="IPR010131">
    <property type="entry name" value="MdtP/NodT-like"/>
</dbReference>
<comment type="subcellular location">
    <subcellularLocation>
        <location evidence="2">Cell membrane</location>
        <topology evidence="2">Lipid-anchor</topology>
    </subcellularLocation>
</comment>
<accession>A0A1X0Y6F5</accession>
<gene>
    <name evidence="3" type="ORF">B5V00_07345</name>
</gene>
<dbReference type="Gene3D" id="1.20.1600.10">
    <property type="entry name" value="Outer membrane efflux proteins (OEP)"/>
    <property type="match status" value="1"/>
</dbReference>
<keyword evidence="2" id="KW-1134">Transmembrane beta strand</keyword>
<evidence type="ECO:0000256" key="2">
    <source>
        <dbReference type="RuleBase" id="RU362097"/>
    </source>
</evidence>
<comment type="similarity">
    <text evidence="1 2">Belongs to the outer membrane factor (OMF) (TC 1.B.17) family.</text>
</comment>
<dbReference type="GO" id="GO:0005886">
    <property type="term" value="C:plasma membrane"/>
    <property type="evidence" value="ECO:0007669"/>
    <property type="project" value="UniProtKB-SubCell"/>
</dbReference>
<dbReference type="Pfam" id="PF02321">
    <property type="entry name" value="OEP"/>
    <property type="match status" value="2"/>
</dbReference>
<dbReference type="AlphaFoldDB" id="A0A1X0Y6F5"/>
<keyword evidence="2" id="KW-0449">Lipoprotein</keyword>
<keyword evidence="2" id="KW-0472">Membrane</keyword>
<reference evidence="3 4" key="1">
    <citation type="submission" date="2017-03" db="EMBL/GenBank/DDBJ databases">
        <title>Genome sequence of Geothermobacter sp. EPR-M, Deep-Sea Iron Reducer.</title>
        <authorList>
            <person name="Tully B."/>
            <person name="Savalia P."/>
            <person name="Abuyen K."/>
            <person name="Baughan C."/>
            <person name="Romero E."/>
            <person name="Ronkowski C."/>
            <person name="Torres B."/>
            <person name="Tremblay J."/>
            <person name="Trujillo A."/>
            <person name="Tyler M."/>
            <person name="Perez-Rodriguez I."/>
            <person name="Amend J."/>
        </authorList>
    </citation>
    <scope>NUCLEOTIDE SEQUENCE [LARGE SCALE GENOMIC DNA]</scope>
    <source>
        <strain evidence="3 4">EPR-M</strain>
    </source>
</reference>
<keyword evidence="2" id="KW-0812">Transmembrane</keyword>
<keyword evidence="2" id="KW-0564">Palmitate</keyword>
<dbReference type="EMBL" id="NAAD01000007">
    <property type="protein sequence ID" value="ORJ60689.1"/>
    <property type="molecule type" value="Genomic_DNA"/>
</dbReference>
<evidence type="ECO:0000313" key="3">
    <source>
        <dbReference type="EMBL" id="ORJ60689.1"/>
    </source>
</evidence>
<dbReference type="InterPro" id="IPR003423">
    <property type="entry name" value="OMP_efflux"/>
</dbReference>
<comment type="caution">
    <text evidence="3">The sequence shown here is derived from an EMBL/GenBank/DDBJ whole genome shotgun (WGS) entry which is preliminary data.</text>
</comment>
<protein>
    <submittedName>
        <fullName evidence="3">Transporter</fullName>
    </submittedName>
</protein>
<dbReference type="SUPFAM" id="SSF56954">
    <property type="entry name" value="Outer membrane efflux proteins (OEP)"/>
    <property type="match status" value="1"/>
</dbReference>
<organism evidence="3 4">
    <name type="scientific">Geothermobacter hydrogeniphilus</name>
    <dbReference type="NCBI Taxonomy" id="1969733"/>
    <lineage>
        <taxon>Bacteria</taxon>
        <taxon>Pseudomonadati</taxon>
        <taxon>Thermodesulfobacteriota</taxon>
        <taxon>Desulfuromonadia</taxon>
        <taxon>Desulfuromonadales</taxon>
        <taxon>Geothermobacteraceae</taxon>
        <taxon>Geothermobacter</taxon>
    </lineage>
</organism>
<dbReference type="Gene3D" id="2.20.200.10">
    <property type="entry name" value="Outer membrane efflux proteins (OEP)"/>
    <property type="match status" value="1"/>
</dbReference>
<dbReference type="STRING" id="1969733.B5V00_07345"/>